<evidence type="ECO:0000256" key="8">
    <source>
        <dbReference type="SAM" id="Phobius"/>
    </source>
</evidence>
<dbReference type="Gene3D" id="1.10.287.70">
    <property type="match status" value="1"/>
</dbReference>
<keyword evidence="5" id="KW-0406">Ion transport</keyword>
<dbReference type="Proteomes" id="UP001626550">
    <property type="component" value="Unassembled WGS sequence"/>
</dbReference>
<comment type="subcellular location">
    <subcellularLocation>
        <location evidence="1">Membrane</location>
        <topology evidence="1">Multi-pass membrane protein</topology>
    </subcellularLocation>
</comment>
<name>A0ABD2PMK3_9PLAT</name>
<evidence type="ECO:0000256" key="2">
    <source>
        <dbReference type="ARBA" id="ARBA00022448"/>
    </source>
</evidence>
<evidence type="ECO:0000256" key="4">
    <source>
        <dbReference type="ARBA" id="ARBA00022989"/>
    </source>
</evidence>
<feature type="domain" description="Potassium channel" evidence="9">
    <location>
        <begin position="74"/>
        <end position="135"/>
    </location>
</feature>
<keyword evidence="4 8" id="KW-1133">Transmembrane helix</keyword>
<evidence type="ECO:0000313" key="10">
    <source>
        <dbReference type="EMBL" id="KAL3306936.1"/>
    </source>
</evidence>
<dbReference type="GO" id="GO:0016020">
    <property type="term" value="C:membrane"/>
    <property type="evidence" value="ECO:0007669"/>
    <property type="project" value="UniProtKB-SubCell"/>
</dbReference>
<evidence type="ECO:0000256" key="3">
    <source>
        <dbReference type="ARBA" id="ARBA00022692"/>
    </source>
</evidence>
<dbReference type="PANTHER" id="PTHR11003">
    <property type="entry name" value="POTASSIUM CHANNEL, SUBFAMILY K"/>
    <property type="match status" value="1"/>
</dbReference>
<evidence type="ECO:0000256" key="7">
    <source>
        <dbReference type="ARBA" id="ARBA00023303"/>
    </source>
</evidence>
<evidence type="ECO:0000256" key="6">
    <source>
        <dbReference type="ARBA" id="ARBA00023136"/>
    </source>
</evidence>
<evidence type="ECO:0000259" key="9">
    <source>
        <dbReference type="Pfam" id="PF07885"/>
    </source>
</evidence>
<reference evidence="10 11" key="1">
    <citation type="submission" date="2024-11" db="EMBL/GenBank/DDBJ databases">
        <title>Adaptive evolution of stress response genes in parasites aligns with host niche diversity.</title>
        <authorList>
            <person name="Hahn C."/>
            <person name="Resl P."/>
        </authorList>
    </citation>
    <scope>NUCLEOTIDE SEQUENCE [LARGE SCALE GENOMIC DNA]</scope>
    <source>
        <strain evidence="10">EGGRZ-B1_66</strain>
        <tissue evidence="10">Body</tissue>
    </source>
</reference>
<dbReference type="EMBL" id="JBJKFK010008951">
    <property type="protein sequence ID" value="KAL3306936.1"/>
    <property type="molecule type" value="Genomic_DNA"/>
</dbReference>
<proteinExistence type="predicted"/>
<accession>A0ABD2PMK3</accession>
<dbReference type="SUPFAM" id="SSF81324">
    <property type="entry name" value="Voltage-gated potassium channels"/>
    <property type="match status" value="1"/>
</dbReference>
<evidence type="ECO:0000313" key="11">
    <source>
        <dbReference type="Proteomes" id="UP001626550"/>
    </source>
</evidence>
<sequence>MEVAPMKKEENWNSKFAGAQMPMDSSLINRLSQHEHLIDIQNSEEKSWLARLYEDKLKISQIIIFALLFMFIAMICIVIPSIIFMLVDNWTFTQSLYCALITMSTVGLGDMVPFQNATGWMSVVGNVGLAIYLQIGAILFMVLLRTYHESYVYVHLSALHLRSRDVSLSEESVALTQIIKNQNL</sequence>
<keyword evidence="6 8" id="KW-0472">Membrane</keyword>
<dbReference type="InterPro" id="IPR013099">
    <property type="entry name" value="K_chnl_dom"/>
</dbReference>
<organism evidence="10 11">
    <name type="scientific">Cichlidogyrus casuarinus</name>
    <dbReference type="NCBI Taxonomy" id="1844966"/>
    <lineage>
        <taxon>Eukaryota</taxon>
        <taxon>Metazoa</taxon>
        <taxon>Spiralia</taxon>
        <taxon>Lophotrochozoa</taxon>
        <taxon>Platyhelminthes</taxon>
        <taxon>Monogenea</taxon>
        <taxon>Monopisthocotylea</taxon>
        <taxon>Dactylogyridea</taxon>
        <taxon>Ancyrocephalidae</taxon>
        <taxon>Cichlidogyrus</taxon>
    </lineage>
</organism>
<keyword evidence="7 10" id="KW-0407">Ion channel</keyword>
<evidence type="ECO:0000256" key="1">
    <source>
        <dbReference type="ARBA" id="ARBA00004141"/>
    </source>
</evidence>
<gene>
    <name evidence="10" type="primary">KCNK1</name>
    <name evidence="10" type="ORF">Ciccas_014565</name>
</gene>
<feature type="transmembrane region" description="Helical" evidence="8">
    <location>
        <begin position="62"/>
        <end position="87"/>
    </location>
</feature>
<keyword evidence="3 8" id="KW-0812">Transmembrane</keyword>
<keyword evidence="2" id="KW-0813">Transport</keyword>
<comment type="caution">
    <text evidence="10">The sequence shown here is derived from an EMBL/GenBank/DDBJ whole genome shotgun (WGS) entry which is preliminary data.</text>
</comment>
<evidence type="ECO:0000256" key="5">
    <source>
        <dbReference type="ARBA" id="ARBA00023065"/>
    </source>
</evidence>
<keyword evidence="11" id="KW-1185">Reference proteome</keyword>
<protein>
    <submittedName>
        <fullName evidence="10">Potassium channel subfamily K member 1</fullName>
    </submittedName>
</protein>
<dbReference type="PANTHER" id="PTHR11003:SF345">
    <property type="entry name" value="TWIK FAMILY OF POTASSIUM CHANNELS PROTEIN 18"/>
    <property type="match status" value="1"/>
</dbReference>
<dbReference type="InterPro" id="IPR003280">
    <property type="entry name" value="2pore_dom_K_chnl"/>
</dbReference>
<feature type="transmembrane region" description="Helical" evidence="8">
    <location>
        <begin position="120"/>
        <end position="144"/>
    </location>
</feature>
<dbReference type="Pfam" id="PF07885">
    <property type="entry name" value="Ion_trans_2"/>
    <property type="match status" value="1"/>
</dbReference>
<dbReference type="AlphaFoldDB" id="A0ABD2PMK3"/>
<dbReference type="GO" id="GO:0034220">
    <property type="term" value="P:monoatomic ion transmembrane transport"/>
    <property type="evidence" value="ECO:0007669"/>
    <property type="project" value="UniProtKB-KW"/>
</dbReference>